<comment type="subcellular location">
    <subcellularLocation>
        <location evidence="1">Host cell</location>
    </subcellularLocation>
    <subcellularLocation>
        <location evidence="2">Secreted</location>
    </subcellularLocation>
</comment>
<name>A0A225UNC8_9STRA</name>
<dbReference type="EMBL" id="NBNE01014112">
    <property type="protein sequence ID" value="OWY94602.1"/>
    <property type="molecule type" value="Genomic_DNA"/>
</dbReference>
<keyword evidence="9" id="KW-1185">Reference proteome</keyword>
<keyword evidence="4" id="KW-0964">Secreted</keyword>
<protein>
    <submittedName>
        <fullName evidence="8">Avirulence (Avh) protein</fullName>
    </submittedName>
</protein>
<evidence type="ECO:0000256" key="1">
    <source>
        <dbReference type="ARBA" id="ARBA00004340"/>
    </source>
</evidence>
<keyword evidence="6" id="KW-0843">Virulence</keyword>
<evidence type="ECO:0000256" key="4">
    <source>
        <dbReference type="ARBA" id="ARBA00022525"/>
    </source>
</evidence>
<keyword evidence="5" id="KW-0732">Signal</keyword>
<feature type="domain" description="RxLR effector PexRD54 WY" evidence="7">
    <location>
        <begin position="49"/>
        <end position="90"/>
    </location>
</feature>
<evidence type="ECO:0000256" key="6">
    <source>
        <dbReference type="ARBA" id="ARBA00023026"/>
    </source>
</evidence>
<dbReference type="Proteomes" id="UP000198211">
    <property type="component" value="Unassembled WGS sequence"/>
</dbReference>
<evidence type="ECO:0000256" key="3">
    <source>
        <dbReference type="ARBA" id="ARBA00010400"/>
    </source>
</evidence>
<reference evidence="9" key="1">
    <citation type="submission" date="2017-03" db="EMBL/GenBank/DDBJ databases">
        <title>Phytopthora megakarya and P. palmivora, two closely related causual agents of cacao black pod achieved similar genome size and gene model numbers by different mechanisms.</title>
        <authorList>
            <person name="Ali S."/>
            <person name="Shao J."/>
            <person name="Larry D.J."/>
            <person name="Kronmiller B."/>
            <person name="Shen D."/>
            <person name="Strem M.D."/>
            <person name="Melnick R.L."/>
            <person name="Guiltinan M.J."/>
            <person name="Tyler B.M."/>
            <person name="Meinhardt L.W."/>
            <person name="Bailey B.A."/>
        </authorList>
    </citation>
    <scope>NUCLEOTIDE SEQUENCE [LARGE SCALE GENOMIC DNA]</scope>
    <source>
        <strain evidence="9">zdho120</strain>
    </source>
</reference>
<dbReference type="InterPro" id="IPR054463">
    <property type="entry name" value="PexRD54_WY"/>
</dbReference>
<evidence type="ECO:0000256" key="2">
    <source>
        <dbReference type="ARBA" id="ARBA00004613"/>
    </source>
</evidence>
<evidence type="ECO:0000313" key="8">
    <source>
        <dbReference type="EMBL" id="OWY94602.1"/>
    </source>
</evidence>
<gene>
    <name evidence="8" type="ORF">PHMEG_00035619</name>
</gene>
<dbReference type="Pfam" id="PF22748">
    <property type="entry name" value="PexRD54_WY"/>
    <property type="match status" value="1"/>
</dbReference>
<organism evidence="8 9">
    <name type="scientific">Phytophthora megakarya</name>
    <dbReference type="NCBI Taxonomy" id="4795"/>
    <lineage>
        <taxon>Eukaryota</taxon>
        <taxon>Sar</taxon>
        <taxon>Stramenopiles</taxon>
        <taxon>Oomycota</taxon>
        <taxon>Peronosporomycetes</taxon>
        <taxon>Peronosporales</taxon>
        <taxon>Peronosporaceae</taxon>
        <taxon>Phytophthora</taxon>
    </lineage>
</organism>
<accession>A0A225UNC8</accession>
<dbReference type="AlphaFoldDB" id="A0A225UNC8"/>
<dbReference type="GO" id="GO:0005576">
    <property type="term" value="C:extracellular region"/>
    <property type="evidence" value="ECO:0007669"/>
    <property type="project" value="UniProtKB-SubCell"/>
</dbReference>
<evidence type="ECO:0000259" key="7">
    <source>
        <dbReference type="Pfam" id="PF22748"/>
    </source>
</evidence>
<comment type="similarity">
    <text evidence="3">Belongs to the RxLR effector family.</text>
</comment>
<proteinExistence type="inferred from homology"/>
<evidence type="ECO:0000256" key="5">
    <source>
        <dbReference type="ARBA" id="ARBA00022729"/>
    </source>
</evidence>
<comment type="caution">
    <text evidence="8">The sequence shown here is derived from an EMBL/GenBank/DDBJ whole genome shotgun (WGS) entry which is preliminary data.</text>
</comment>
<dbReference type="GO" id="GO:0043657">
    <property type="term" value="C:host cell"/>
    <property type="evidence" value="ECO:0007669"/>
    <property type="project" value="UniProtKB-SubCell"/>
</dbReference>
<dbReference type="OrthoDB" id="128291at2759"/>
<feature type="non-terminal residue" evidence="8">
    <location>
        <position position="1"/>
    </location>
</feature>
<sequence>DKLSTKFPEMSAISTLTKHYGDDFLHQIIQAAKTTRPDKEKLAIKLETEQMQRWIAIRKDPDELFRIFHLNWEGRKVFEHPEFVTWAKYVDDVNTKHPEEPMWMYSTLTKHFNDDDLFQMMEVVKESTKTKTIATKVEDDWIDAVLEKNKTPYQFLQNLGLAKTTNDLLDKVVYDNSLIRTWVKYMERFNRRYPKEKTTMIETFTKAFGDDGVTKMLDTAKSKSRTTNLATKMEIEQLKMWQDSGKSTDDVFMLLKLDKEANFYHFRDKQLLSTWVSYINVFIEKNPDKKDILFSALQSRFNDLRLNQILNMAKKYSSMESTATKIQTAKIMDYRVRNERPSGVFTLLGLMDEGDHILSTSQFKLWMEYVEDFNKRNHEQESWFLFLHDAYKYKIEGMLKRARETASTAKIYKMMENEWVKYSVGKKMSPKDAFHHLGLESTGSDTLSSPAFKIWTKYLNSFNKQYPKEKVTMIEGLRAHYRDINLSRILEKANNDPSTEKMAIDLENALVNKWMVEKKSLAELYMYNQRGHEKSFDALIQRYVKKVTVMTGKPLE</sequence>
<evidence type="ECO:0000313" key="9">
    <source>
        <dbReference type="Proteomes" id="UP000198211"/>
    </source>
</evidence>